<dbReference type="SUPFAM" id="SSF56349">
    <property type="entry name" value="DNA breaking-rejoining enzymes"/>
    <property type="match status" value="1"/>
</dbReference>
<dbReference type="Proteomes" id="UP000076852">
    <property type="component" value="Chromosome 1"/>
</dbReference>
<evidence type="ECO:0000313" key="8">
    <source>
        <dbReference type="Proteomes" id="UP000076852"/>
    </source>
</evidence>
<dbReference type="Pfam" id="PF24624">
    <property type="entry name" value="Int_N"/>
    <property type="match status" value="1"/>
</dbReference>
<dbReference type="OrthoDB" id="662444at2"/>
<dbReference type="KEGG" id="buz:AYM40_17095"/>
<sequence length="327" mass="36912">MAAIHRRKDKWQVRIRRKGFPVEVKTFNTRADAEQWARSVETEMDRGSFVSRSEAEANTLEDIIEHYITDVCPTRRSGADEISRLRATCRTRLAKLSMAALTPKAVAAYRDERLKKVKPATVIRELAYLSAIINHARREWDINIANPVTLVRKPPSPQGRDRVLTTDEETLLLAAMIPTERRSIWLLPATILSLETAMRRGELIELRWSNVNLEAQTAYLPITKNGTARTVPLSKKAVSILADLPRSIDGTVIPVKGNTLHAAFRKACKRAGITDFHWHDLRHTAITRLAQKLPNLIELAAVSGHRNLGMLKRYYHPSAADLARKLG</sequence>
<dbReference type="Gene3D" id="1.10.443.10">
    <property type="entry name" value="Intergrase catalytic core"/>
    <property type="match status" value="1"/>
</dbReference>
<dbReference type="PANTHER" id="PTHR30349">
    <property type="entry name" value="PHAGE INTEGRASE-RELATED"/>
    <property type="match status" value="1"/>
</dbReference>
<name>A0A160FMK8_9BURK</name>
<dbReference type="InterPro" id="IPR050090">
    <property type="entry name" value="Tyrosine_recombinase_XerCD"/>
</dbReference>
<evidence type="ECO:0000256" key="2">
    <source>
        <dbReference type="ARBA" id="ARBA00023125"/>
    </source>
</evidence>
<protein>
    <submittedName>
        <fullName evidence="7">Integrase</fullName>
    </submittedName>
</protein>
<evidence type="ECO:0000256" key="4">
    <source>
        <dbReference type="PROSITE-ProRule" id="PRU01248"/>
    </source>
</evidence>
<gene>
    <name evidence="7" type="ORF">AYM40_17095</name>
</gene>
<dbReference type="PROSITE" id="PS51900">
    <property type="entry name" value="CB"/>
    <property type="match status" value="1"/>
</dbReference>
<keyword evidence="8" id="KW-1185">Reference proteome</keyword>
<feature type="domain" description="Tyr recombinase" evidence="5">
    <location>
        <begin position="159"/>
        <end position="327"/>
    </location>
</feature>
<dbReference type="InterPro" id="IPR011010">
    <property type="entry name" value="DNA_brk_join_enz"/>
</dbReference>
<dbReference type="Gene3D" id="1.10.150.130">
    <property type="match status" value="1"/>
</dbReference>
<keyword evidence="2 4" id="KW-0238">DNA-binding</keyword>
<dbReference type="Pfam" id="PF00589">
    <property type="entry name" value="Phage_integrase"/>
    <property type="match status" value="1"/>
</dbReference>
<dbReference type="InterPro" id="IPR010998">
    <property type="entry name" value="Integrase_recombinase_N"/>
</dbReference>
<dbReference type="GO" id="GO:0006310">
    <property type="term" value="P:DNA recombination"/>
    <property type="evidence" value="ECO:0007669"/>
    <property type="project" value="UniProtKB-KW"/>
</dbReference>
<dbReference type="PANTHER" id="PTHR30349:SF94">
    <property type="entry name" value="INTEGRASE_RECOMBINASE HI_1414-RELATED"/>
    <property type="match status" value="1"/>
</dbReference>
<evidence type="ECO:0000259" key="6">
    <source>
        <dbReference type="PROSITE" id="PS51900"/>
    </source>
</evidence>
<dbReference type="RefSeq" id="WP_063497251.1">
    <property type="nucleotide sequence ID" value="NZ_CP014578.1"/>
</dbReference>
<feature type="domain" description="Core-binding (CB)" evidence="6">
    <location>
        <begin position="58"/>
        <end position="137"/>
    </location>
</feature>
<keyword evidence="3" id="KW-0233">DNA recombination</keyword>
<dbReference type="InterPro" id="IPR002104">
    <property type="entry name" value="Integrase_catalytic"/>
</dbReference>
<accession>A0A160FMK8</accession>
<dbReference type="CDD" id="cd00796">
    <property type="entry name" value="INT_Rci_Hp1_C"/>
    <property type="match status" value="1"/>
</dbReference>
<dbReference type="EMBL" id="CP014578">
    <property type="protein sequence ID" value="ANB73889.1"/>
    <property type="molecule type" value="Genomic_DNA"/>
</dbReference>
<dbReference type="STRING" id="1804984.AYM40_17095"/>
<dbReference type="InterPro" id="IPR013762">
    <property type="entry name" value="Integrase-like_cat_sf"/>
</dbReference>
<dbReference type="GO" id="GO:0015074">
    <property type="term" value="P:DNA integration"/>
    <property type="evidence" value="ECO:0007669"/>
    <property type="project" value="UniProtKB-KW"/>
</dbReference>
<evidence type="ECO:0000259" key="5">
    <source>
        <dbReference type="PROSITE" id="PS51898"/>
    </source>
</evidence>
<dbReference type="InterPro" id="IPR057084">
    <property type="entry name" value="Int_N"/>
</dbReference>
<dbReference type="GO" id="GO:0003677">
    <property type="term" value="F:DNA binding"/>
    <property type="evidence" value="ECO:0007669"/>
    <property type="project" value="UniProtKB-UniRule"/>
</dbReference>
<keyword evidence="1" id="KW-0229">DNA integration</keyword>
<evidence type="ECO:0000256" key="1">
    <source>
        <dbReference type="ARBA" id="ARBA00022908"/>
    </source>
</evidence>
<dbReference type="InterPro" id="IPR044068">
    <property type="entry name" value="CB"/>
</dbReference>
<dbReference type="AlphaFoldDB" id="A0A160FMK8"/>
<dbReference type="PROSITE" id="PS51898">
    <property type="entry name" value="TYR_RECOMBINASE"/>
    <property type="match status" value="1"/>
</dbReference>
<organism evidence="7 8">
    <name type="scientific">Paraburkholderia phytofirmans OLGA172</name>
    <dbReference type="NCBI Taxonomy" id="1417228"/>
    <lineage>
        <taxon>Bacteria</taxon>
        <taxon>Pseudomonadati</taxon>
        <taxon>Pseudomonadota</taxon>
        <taxon>Betaproteobacteria</taxon>
        <taxon>Burkholderiales</taxon>
        <taxon>Burkholderiaceae</taxon>
        <taxon>Paraburkholderia</taxon>
    </lineage>
</organism>
<reference evidence="7 8" key="1">
    <citation type="journal article" date="2016" name="Gene">
        <title>PacBio SMRT assembly of a complex multi-replicon genome reveals chlorocatechol degradative operon in a region of genome plasticity.</title>
        <authorList>
            <person name="Ricker N."/>
            <person name="Shen S.Y."/>
            <person name="Goordial J."/>
            <person name="Jin S."/>
            <person name="Fulthorpe R.R."/>
        </authorList>
    </citation>
    <scope>NUCLEOTIDE SEQUENCE [LARGE SCALE GENOMIC DNA]</scope>
    <source>
        <strain evidence="7 8">OLGA172</strain>
    </source>
</reference>
<evidence type="ECO:0000313" key="7">
    <source>
        <dbReference type="EMBL" id="ANB73889.1"/>
    </source>
</evidence>
<evidence type="ECO:0000256" key="3">
    <source>
        <dbReference type="ARBA" id="ARBA00023172"/>
    </source>
</evidence>
<proteinExistence type="predicted"/>